<protein>
    <recommendedName>
        <fullName evidence="3">Extracellular solute-binding protein</fullName>
    </recommendedName>
</protein>
<dbReference type="Pfam" id="PF01547">
    <property type="entry name" value="SBP_bac_1"/>
    <property type="match status" value="1"/>
</dbReference>
<dbReference type="Gene3D" id="3.40.190.10">
    <property type="entry name" value="Periplasmic binding protein-like II"/>
    <property type="match status" value="1"/>
</dbReference>
<dbReference type="EMBL" id="MGEA01000091">
    <property type="protein sequence ID" value="OGL72585.1"/>
    <property type="molecule type" value="Genomic_DNA"/>
</dbReference>
<reference evidence="1 2" key="1">
    <citation type="journal article" date="2016" name="Nat. Commun.">
        <title>Thousands of microbial genomes shed light on interconnected biogeochemical processes in an aquifer system.</title>
        <authorList>
            <person name="Anantharaman K."/>
            <person name="Brown C.T."/>
            <person name="Hug L.A."/>
            <person name="Sharon I."/>
            <person name="Castelle C.J."/>
            <person name="Probst A.J."/>
            <person name="Thomas B.C."/>
            <person name="Singh A."/>
            <person name="Wilkins M.J."/>
            <person name="Karaoz U."/>
            <person name="Brodie E.L."/>
            <person name="Williams K.H."/>
            <person name="Hubbard S.S."/>
            <person name="Banfield J.F."/>
        </authorList>
    </citation>
    <scope>NUCLEOTIDE SEQUENCE [LARGE SCALE GENOMIC DNA]</scope>
</reference>
<accession>A0A1F7U2U3</accession>
<proteinExistence type="predicted"/>
<gene>
    <name evidence="1" type="ORF">A3C96_02590</name>
</gene>
<evidence type="ECO:0000313" key="2">
    <source>
        <dbReference type="Proteomes" id="UP000177088"/>
    </source>
</evidence>
<dbReference type="SUPFAM" id="SSF53850">
    <property type="entry name" value="Periplasmic binding protein-like II"/>
    <property type="match status" value="1"/>
</dbReference>
<evidence type="ECO:0008006" key="3">
    <source>
        <dbReference type="Google" id="ProtNLM"/>
    </source>
</evidence>
<comment type="caution">
    <text evidence="1">The sequence shown here is derived from an EMBL/GenBank/DDBJ whole genome shotgun (WGS) entry which is preliminary data.</text>
</comment>
<dbReference type="InterPro" id="IPR006059">
    <property type="entry name" value="SBP"/>
</dbReference>
<dbReference type="PANTHER" id="PTHR43649">
    <property type="entry name" value="ARABINOSE-BINDING PROTEIN-RELATED"/>
    <property type="match status" value="1"/>
</dbReference>
<dbReference type="PANTHER" id="PTHR43649:SF12">
    <property type="entry name" value="DIACETYLCHITOBIOSE BINDING PROTEIN DASA"/>
    <property type="match status" value="1"/>
</dbReference>
<dbReference type="Proteomes" id="UP000177088">
    <property type="component" value="Unassembled WGS sequence"/>
</dbReference>
<sequence length="470" mass="52626">MMTSRRLTSVFAVLTITASLLLGGLGCKKVDKVAIERSKPLTLKFWRVFDGSNAFDAIISDYSARYPHITIDYRVFRYDEYEKMVLDGLAEDKGPDIISLHNDWMYRWQPRLLPSPQQIAVPLKETVGTIKKEDIVTMQVSSGVTPKQVRNDFVETVADDVIIKTPQADPRAPLLEKVYGLPLSVDTLALFYNRDILNAVGISQPAATWDDFQKQVSAITQLDEVGTILRAGAALGTADNVERSSDILSLIMMQNGALMSDANRVATFDRFPTGTEDRPLPPGAEALVFYADFANPEKIVYTWNDKMPNSLQAFVKGQAAFFIGYSYHLPTIRNLNPSLNLGVAPFPQIRDNRPVNFANYWIETVSKKTKYPDEAWDFVRFITSPQEVQKYLAAAKKPTALRSLVNSQLEDLDLSVFASQVLTAKSWYRGQDAAASEQIFRDMITQSQAGEADFKRIVELGATRVNQTIK</sequence>
<dbReference type="InterPro" id="IPR050490">
    <property type="entry name" value="Bact_solute-bd_prot1"/>
</dbReference>
<dbReference type="PROSITE" id="PS51257">
    <property type="entry name" value="PROKAR_LIPOPROTEIN"/>
    <property type="match status" value="1"/>
</dbReference>
<evidence type="ECO:0000313" key="1">
    <source>
        <dbReference type="EMBL" id="OGL72585.1"/>
    </source>
</evidence>
<name>A0A1F7U2U3_9BACT</name>
<dbReference type="AlphaFoldDB" id="A0A1F7U2U3"/>
<organism evidence="1 2">
    <name type="scientific">Candidatus Uhrbacteria bacterium RIFCSPHIGHO2_02_FULL_60_10</name>
    <dbReference type="NCBI Taxonomy" id="1802392"/>
    <lineage>
        <taxon>Bacteria</taxon>
        <taxon>Candidatus Uhriibacteriota</taxon>
    </lineage>
</organism>